<evidence type="ECO:0000256" key="1">
    <source>
        <dbReference type="ARBA" id="ARBA00022603"/>
    </source>
</evidence>
<dbReference type="GO" id="GO:0008168">
    <property type="term" value="F:methyltransferase activity"/>
    <property type="evidence" value="ECO:0007669"/>
    <property type="project" value="UniProtKB-KW"/>
</dbReference>
<keyword evidence="1 3" id="KW-0489">Methyltransferase</keyword>
<dbReference type="InterPro" id="IPR029063">
    <property type="entry name" value="SAM-dependent_MTases_sf"/>
</dbReference>
<evidence type="ECO:0000256" key="2">
    <source>
        <dbReference type="ARBA" id="ARBA00022679"/>
    </source>
</evidence>
<dbReference type="PANTHER" id="PTHR40048:SF1">
    <property type="entry name" value="RHAMNOSYL O-METHYLTRANSFERASE"/>
    <property type="match status" value="1"/>
</dbReference>
<proteinExistence type="predicted"/>
<dbReference type="Pfam" id="PF04989">
    <property type="entry name" value="RMNT_CmcI"/>
    <property type="match status" value="1"/>
</dbReference>
<dbReference type="GO" id="GO:0032259">
    <property type="term" value="P:methylation"/>
    <property type="evidence" value="ECO:0007669"/>
    <property type="project" value="UniProtKB-KW"/>
</dbReference>
<gene>
    <name evidence="3" type="ORF">Thiowin_03650</name>
</gene>
<dbReference type="SUPFAM" id="SSF53335">
    <property type="entry name" value="S-adenosyl-L-methionine-dependent methyltransferases"/>
    <property type="match status" value="1"/>
</dbReference>
<dbReference type="InterPro" id="IPR007072">
    <property type="entry name" value="RNMT_CmcI"/>
</dbReference>
<dbReference type="EC" id="2.1.1.-" evidence="3"/>
<evidence type="ECO:0000313" key="3">
    <source>
        <dbReference type="EMBL" id="WPL18576.1"/>
    </source>
</evidence>
<accession>A0ABZ0SC21</accession>
<reference evidence="3 4" key="1">
    <citation type="journal article" date="2023" name="Microorganisms">
        <title>Thiorhodovibrio frisius and Trv. litoralis spp. nov., Two Novel Members from a Clade of Fastidious Purple Sulfur Bacteria That Exhibit Unique Red-Shifted Light-Harvesting Capabilities.</title>
        <authorList>
            <person name="Methner A."/>
            <person name="Kuzyk S.B."/>
            <person name="Petersen J."/>
            <person name="Bauer S."/>
            <person name="Brinkmann H."/>
            <person name="Sichau K."/>
            <person name="Wanner G."/>
            <person name="Wolf J."/>
            <person name="Neumann-Schaal M."/>
            <person name="Henke P."/>
            <person name="Tank M."/>
            <person name="Sproer C."/>
            <person name="Bunk B."/>
            <person name="Overmann J."/>
        </authorList>
    </citation>
    <scope>NUCLEOTIDE SEQUENCE [LARGE SCALE GENOMIC DNA]</scope>
    <source>
        <strain evidence="3 4">DSM 6702</strain>
    </source>
</reference>
<sequence>MTEGWIPSERGYLIDDLCRNLARVSANEGWFRQIWLGVELWQMPEDLIRLQALIWDVKPDWIVETGTKFGGSAIFFASLLQLSGGRPDAGVVSVDVRLSDEVRDQIARHPQGGRVRALIEGDAADPAVIAEIAAQLESSPGRVLVFLDDNHNADHVYQEMIGYAPLVSVGSYLVVADTVFADLAGTPVGQTTEKYPDVARSNPRVAIERFLAERGDFERKPAPIPHGPGNFLDAFLQRVC</sequence>
<organism evidence="3 4">
    <name type="scientific">Thiorhodovibrio winogradskyi</name>
    <dbReference type="NCBI Taxonomy" id="77007"/>
    <lineage>
        <taxon>Bacteria</taxon>
        <taxon>Pseudomonadati</taxon>
        <taxon>Pseudomonadota</taxon>
        <taxon>Gammaproteobacteria</taxon>
        <taxon>Chromatiales</taxon>
        <taxon>Chromatiaceae</taxon>
        <taxon>Thiorhodovibrio</taxon>
    </lineage>
</organism>
<protein>
    <submittedName>
        <fullName evidence="3">Rhamnosyl O-methyltransferase</fullName>
        <ecNumber evidence="3">2.1.1.-</ecNumber>
    </submittedName>
</protein>
<keyword evidence="2 3" id="KW-0808">Transferase</keyword>
<dbReference type="RefSeq" id="WP_328984330.1">
    <property type="nucleotide sequence ID" value="NZ_CP121472.1"/>
</dbReference>
<dbReference type="PANTHER" id="PTHR40048">
    <property type="entry name" value="RHAMNOSYL O-METHYLTRANSFERASE"/>
    <property type="match status" value="1"/>
</dbReference>
<dbReference type="EMBL" id="CP121472">
    <property type="protein sequence ID" value="WPL18576.1"/>
    <property type="molecule type" value="Genomic_DNA"/>
</dbReference>
<dbReference type="Gene3D" id="3.40.50.150">
    <property type="entry name" value="Vaccinia Virus protein VP39"/>
    <property type="match status" value="1"/>
</dbReference>
<evidence type="ECO:0000313" key="4">
    <source>
        <dbReference type="Proteomes" id="UP001432180"/>
    </source>
</evidence>
<name>A0ABZ0SC21_9GAMM</name>
<keyword evidence="4" id="KW-1185">Reference proteome</keyword>
<dbReference type="Proteomes" id="UP001432180">
    <property type="component" value="Chromosome"/>
</dbReference>